<accession>A0ABT0H6W6</accession>
<dbReference type="InterPro" id="IPR013217">
    <property type="entry name" value="Methyltransf_12"/>
</dbReference>
<name>A0ABT0H6W6_9FLAO</name>
<dbReference type="PANTHER" id="PTHR43861">
    <property type="entry name" value="TRANS-ACONITATE 2-METHYLTRANSFERASE-RELATED"/>
    <property type="match status" value="1"/>
</dbReference>
<gene>
    <name evidence="2" type="ORF">MUY34_03010</name>
</gene>
<evidence type="ECO:0000313" key="3">
    <source>
        <dbReference type="Proteomes" id="UP001203687"/>
    </source>
</evidence>
<dbReference type="GO" id="GO:0032259">
    <property type="term" value="P:methylation"/>
    <property type="evidence" value="ECO:0007669"/>
    <property type="project" value="UniProtKB-KW"/>
</dbReference>
<evidence type="ECO:0000259" key="1">
    <source>
        <dbReference type="Pfam" id="PF08242"/>
    </source>
</evidence>
<dbReference type="CDD" id="cd02440">
    <property type="entry name" value="AdoMet_MTases"/>
    <property type="match status" value="1"/>
</dbReference>
<dbReference type="RefSeq" id="WP_248411867.1">
    <property type="nucleotide sequence ID" value="NZ_JALPQF010000002.1"/>
</dbReference>
<dbReference type="EMBL" id="JALPQF010000002">
    <property type="protein sequence ID" value="MCK8479572.1"/>
    <property type="molecule type" value="Genomic_DNA"/>
</dbReference>
<dbReference type="SUPFAM" id="SSF53335">
    <property type="entry name" value="S-adenosyl-L-methionine-dependent methyltransferases"/>
    <property type="match status" value="1"/>
</dbReference>
<dbReference type="GO" id="GO:0008168">
    <property type="term" value="F:methyltransferase activity"/>
    <property type="evidence" value="ECO:0007669"/>
    <property type="project" value="UniProtKB-KW"/>
</dbReference>
<comment type="caution">
    <text evidence="2">The sequence shown here is derived from an EMBL/GenBank/DDBJ whole genome shotgun (WGS) entry which is preliminary data.</text>
</comment>
<feature type="domain" description="Methyltransferase type 12" evidence="1">
    <location>
        <begin position="44"/>
        <end position="143"/>
    </location>
</feature>
<dbReference type="Gene3D" id="3.40.50.150">
    <property type="entry name" value="Vaccinia Virus protein VP39"/>
    <property type="match status" value="1"/>
</dbReference>
<protein>
    <submittedName>
        <fullName evidence="2">Class I SAM-dependent methyltransferase</fullName>
    </submittedName>
</protein>
<reference evidence="2" key="1">
    <citation type="submission" date="2022-04" db="EMBL/GenBank/DDBJ databases">
        <authorList>
            <person name="Ren T."/>
        </authorList>
    </citation>
    <scope>NUCLEOTIDE SEQUENCE</scope>
    <source>
        <strain evidence="2">F63249</strain>
    </source>
</reference>
<evidence type="ECO:0000313" key="2">
    <source>
        <dbReference type="EMBL" id="MCK8479572.1"/>
    </source>
</evidence>
<keyword evidence="2" id="KW-0808">Transferase</keyword>
<sequence>MATEIKFEEQDVVGESTLEVIAKADKFNRWMYQTIKPFCKGKVLEIGSGIGNISTFFMDDQFEIMLTDIRKGYCEKLEATFQQNPYFLGTEIMDLTDAEFDHKFAAHLGTYDTVFALNVVEHIYDDELALKNCKKLLKTGGQLIILVPSYQKLYNGFDKELGHYRRYTKSLLSEVFSKNAFQIIHKQYFNFIGIFGWYVTGSLMKKETIPGGQMKLYNTLVPIFKIIDKVIFNSAGLSTIVVGKKE</sequence>
<proteinExistence type="predicted"/>
<dbReference type="Pfam" id="PF08242">
    <property type="entry name" value="Methyltransf_12"/>
    <property type="match status" value="1"/>
</dbReference>
<keyword evidence="2" id="KW-0489">Methyltransferase</keyword>
<dbReference type="Proteomes" id="UP001203687">
    <property type="component" value="Unassembled WGS sequence"/>
</dbReference>
<dbReference type="InterPro" id="IPR029063">
    <property type="entry name" value="SAM-dependent_MTases_sf"/>
</dbReference>
<keyword evidence="3" id="KW-1185">Reference proteome</keyword>
<organism evidence="2 3">
    <name type="scientific">Psychroserpens algicola</name>
    <dbReference type="NCBI Taxonomy" id="1719034"/>
    <lineage>
        <taxon>Bacteria</taxon>
        <taxon>Pseudomonadati</taxon>
        <taxon>Bacteroidota</taxon>
        <taxon>Flavobacteriia</taxon>
        <taxon>Flavobacteriales</taxon>
        <taxon>Flavobacteriaceae</taxon>
        <taxon>Psychroserpens</taxon>
    </lineage>
</organism>